<evidence type="ECO:0000313" key="3">
    <source>
        <dbReference type="EMBL" id="CEP27431.1"/>
    </source>
</evidence>
<evidence type="ECO:0000259" key="1">
    <source>
        <dbReference type="Pfam" id="PF10128"/>
    </source>
</evidence>
<sequence>MIIELTNTNSSEIADAAMNARRSTGLASGLVMTLIVVSTPQQYTRAFDSAQATAAEHPSRILMVVNSKSTKTAMDAEIRVGEGVAGDIITLRLAGELVGRGDSVVLPLLLPDLPVVAWWPGRGTEFPAQDPIGRMADRRITDATNADDPVGTLVARARGTHSAQDTDLSWTRLTRWRALVASALDQCRRPVTSAIVEAVEDNAPAALMAAWLDVRLGVPVTVNTSMGPGITAVRLVTDAGEVAVRRVKSSDAEYIVPDQPLRTAALIRRPVVDLLSEEFRRLGPDDSYERALNRLGERAG</sequence>
<dbReference type="InterPro" id="IPR046801">
    <property type="entry name" value="OpcA_G6PD_N"/>
</dbReference>
<dbReference type="EMBL" id="LM676436">
    <property type="protein sequence ID" value="CEP27431.1"/>
    <property type="molecule type" value="Genomic_DNA"/>
</dbReference>
<dbReference type="InterPro" id="IPR004555">
    <property type="entry name" value="G6PDH_assembly_OpcA"/>
</dbReference>
<reference evidence="3" key="1">
    <citation type="submission" date="2014-08" db="EMBL/GenBank/DDBJ databases">
        <authorList>
            <person name="Falentin Helene"/>
        </authorList>
    </citation>
    <scope>NUCLEOTIDE SEQUENCE</scope>
</reference>
<protein>
    <submittedName>
        <fullName evidence="3">Glucose 6-phosphate dehydrogenase effector OpcA</fullName>
    </submittedName>
</protein>
<dbReference type="PANTHER" id="PTHR38658">
    <property type="entry name" value="OXPP CYCLE PROTEIN OPCA-RELATED"/>
    <property type="match status" value="1"/>
</dbReference>
<gene>
    <name evidence="3" type="primary">opcA</name>
    <name evidence="3" type="ORF">PFCIRM138_01560</name>
</gene>
<dbReference type="PANTHER" id="PTHR38658:SF1">
    <property type="entry name" value="OXPP CYCLE PROTEIN OPCA-RELATED"/>
    <property type="match status" value="1"/>
</dbReference>
<organism evidence="3">
    <name type="scientific">Propionibacterium freudenreichii subsp. freudenreichii</name>
    <dbReference type="NCBI Taxonomy" id="66712"/>
    <lineage>
        <taxon>Bacteria</taxon>
        <taxon>Bacillati</taxon>
        <taxon>Actinomycetota</taxon>
        <taxon>Actinomycetes</taxon>
        <taxon>Propionibacteriales</taxon>
        <taxon>Propionibacteriaceae</taxon>
        <taxon>Propionibacterium</taxon>
    </lineage>
</organism>
<dbReference type="InterPro" id="IPR046802">
    <property type="entry name" value="OpcA_G6PD_C"/>
</dbReference>
<feature type="domain" description="Glucose-6-phosphate dehydrogenase assembly protein OpcA C-terminal" evidence="2">
    <location>
        <begin position="164"/>
        <end position="292"/>
    </location>
</feature>
<name>A0A068VTQ9_PROFF</name>
<dbReference type="RefSeq" id="WP_013161374.1">
    <property type="nucleotide sequence ID" value="NZ_HG975498.1"/>
</dbReference>
<dbReference type="AlphaFoldDB" id="A0A068VTQ9"/>
<evidence type="ECO:0000259" key="2">
    <source>
        <dbReference type="Pfam" id="PF20171"/>
    </source>
</evidence>
<dbReference type="Pfam" id="PF20171">
    <property type="entry name" value="OpcA_G6PD_C"/>
    <property type="match status" value="1"/>
</dbReference>
<feature type="domain" description="Glucose-6-phosphate dehydrogenase assembly protein OpcA N-terminal" evidence="1">
    <location>
        <begin position="50"/>
        <end position="157"/>
    </location>
</feature>
<proteinExistence type="predicted"/>
<dbReference type="Pfam" id="PF10128">
    <property type="entry name" value="OpcA_G6PD_assem"/>
    <property type="match status" value="1"/>
</dbReference>
<accession>A0A068VTQ9</accession>